<name>A0A8S2E8V3_9BILA</name>
<evidence type="ECO:0000313" key="4">
    <source>
        <dbReference type="Proteomes" id="UP000677228"/>
    </source>
</evidence>
<accession>A0A8S2E8V3</accession>
<evidence type="ECO:0000313" key="2">
    <source>
        <dbReference type="EMBL" id="CAF1156898.1"/>
    </source>
</evidence>
<reference evidence="2" key="1">
    <citation type="submission" date="2021-02" db="EMBL/GenBank/DDBJ databases">
        <authorList>
            <person name="Nowell W R."/>
        </authorList>
    </citation>
    <scope>NUCLEOTIDE SEQUENCE</scope>
</reference>
<sequence>MYKLLYNQAELLLVLLSSNHIGTEPETTVQRWDKEKRCKVDIITPQIIDQYNKFMGGVDTMDMLVTLHPIPFESKRWYTRIIWRIFDLMVINSWIVMNSRRLSDSHGATSHGSFRLFHFKSEIAKFLLRKAKLQQLQLAPVNSIPDDNESDEESEPPTKKMREAAFSVTQPIPYDGCNHWPVFVSAVNNTRCKNEECSGKTYWKYLKCNVHLCLNSRKHCFTQYHTGK</sequence>
<evidence type="ECO:0000259" key="1">
    <source>
        <dbReference type="Pfam" id="PF13843"/>
    </source>
</evidence>
<dbReference type="EMBL" id="CAJNOK010012141">
    <property type="protein sequence ID" value="CAF1156898.1"/>
    <property type="molecule type" value="Genomic_DNA"/>
</dbReference>
<proteinExistence type="predicted"/>
<dbReference type="PANTHER" id="PTHR47272">
    <property type="entry name" value="DDE_TNP_1_7 DOMAIN-CONTAINING PROTEIN"/>
    <property type="match status" value="1"/>
</dbReference>
<evidence type="ECO:0000313" key="3">
    <source>
        <dbReference type="EMBL" id="CAF3968406.1"/>
    </source>
</evidence>
<gene>
    <name evidence="2" type="ORF">OVA965_LOCUS21891</name>
    <name evidence="3" type="ORF">TMI583_LOCUS22603</name>
</gene>
<organism evidence="2 4">
    <name type="scientific">Didymodactylos carnosus</name>
    <dbReference type="NCBI Taxonomy" id="1234261"/>
    <lineage>
        <taxon>Eukaryota</taxon>
        <taxon>Metazoa</taxon>
        <taxon>Spiralia</taxon>
        <taxon>Gnathifera</taxon>
        <taxon>Rotifera</taxon>
        <taxon>Eurotatoria</taxon>
        <taxon>Bdelloidea</taxon>
        <taxon>Philodinida</taxon>
        <taxon>Philodinidae</taxon>
        <taxon>Didymodactylos</taxon>
    </lineage>
</organism>
<dbReference type="Proteomes" id="UP000682733">
    <property type="component" value="Unassembled WGS sequence"/>
</dbReference>
<dbReference type="InterPro" id="IPR029526">
    <property type="entry name" value="PGBD"/>
</dbReference>
<dbReference type="AlphaFoldDB" id="A0A8S2E8V3"/>
<dbReference type="EMBL" id="CAJOBA010033663">
    <property type="protein sequence ID" value="CAF3968406.1"/>
    <property type="molecule type" value="Genomic_DNA"/>
</dbReference>
<comment type="caution">
    <text evidence="2">The sequence shown here is derived from an EMBL/GenBank/DDBJ whole genome shotgun (WGS) entry which is preliminary data.</text>
</comment>
<feature type="domain" description="PiggyBac transposable element-derived protein" evidence="1">
    <location>
        <begin position="34"/>
        <end position="94"/>
    </location>
</feature>
<protein>
    <recommendedName>
        <fullName evidence="1">PiggyBac transposable element-derived protein domain-containing protein</fullName>
    </recommendedName>
</protein>
<dbReference type="Proteomes" id="UP000677228">
    <property type="component" value="Unassembled WGS sequence"/>
</dbReference>
<dbReference type="Pfam" id="PF13843">
    <property type="entry name" value="DDE_Tnp_1_7"/>
    <property type="match status" value="1"/>
</dbReference>